<evidence type="ECO:0000256" key="1">
    <source>
        <dbReference type="SAM" id="Phobius"/>
    </source>
</evidence>
<dbReference type="SMART" id="SM01008">
    <property type="entry name" value="Ald_Xan_dh_C"/>
    <property type="match status" value="1"/>
</dbReference>
<dbReference type="Proteomes" id="UP000289455">
    <property type="component" value="Unassembled WGS sequence"/>
</dbReference>
<feature type="transmembrane region" description="Helical" evidence="1">
    <location>
        <begin position="12"/>
        <end position="32"/>
    </location>
</feature>
<dbReference type="EMBL" id="SDHY01000004">
    <property type="protein sequence ID" value="RXK48810.1"/>
    <property type="molecule type" value="Genomic_DNA"/>
</dbReference>
<dbReference type="InterPro" id="IPR046867">
    <property type="entry name" value="AldOxase/xan_DH_MoCoBD2"/>
</dbReference>
<dbReference type="InterPro" id="IPR008274">
    <property type="entry name" value="AldOxase/xan_DH_MoCoBD1"/>
</dbReference>
<dbReference type="InterPro" id="IPR006311">
    <property type="entry name" value="TAT_signal"/>
</dbReference>
<keyword evidence="1" id="KW-0472">Membrane</keyword>
<gene>
    <name evidence="3" type="ORF">ESB04_07585</name>
</gene>
<dbReference type="AlphaFoldDB" id="A0A4Q1BZ32"/>
<accession>A0A4Q1BZ32</accession>
<dbReference type="Pfam" id="PF02738">
    <property type="entry name" value="MoCoBD_1"/>
    <property type="match status" value="1"/>
</dbReference>
<evidence type="ECO:0000259" key="2">
    <source>
        <dbReference type="SMART" id="SM01008"/>
    </source>
</evidence>
<comment type="caution">
    <text evidence="3">The sequence shown here is derived from an EMBL/GenBank/DDBJ whole genome shotgun (WGS) entry which is preliminary data.</text>
</comment>
<evidence type="ECO:0000313" key="3">
    <source>
        <dbReference type="EMBL" id="RXK48810.1"/>
    </source>
</evidence>
<dbReference type="Gene3D" id="3.90.1170.50">
    <property type="entry name" value="Aldehyde oxidase/xanthine dehydrogenase, a/b hammerhead"/>
    <property type="match status" value="1"/>
</dbReference>
<dbReference type="PANTHER" id="PTHR47495:SF3">
    <property type="entry name" value="BLR6219 PROTEIN"/>
    <property type="match status" value="1"/>
</dbReference>
<dbReference type="PIRSF" id="PIRSF036389">
    <property type="entry name" value="IOR_B"/>
    <property type="match status" value="1"/>
</dbReference>
<organism evidence="3 4">
    <name type="scientific">Aquirufa rosea</name>
    <dbReference type="NCBI Taxonomy" id="2509241"/>
    <lineage>
        <taxon>Bacteria</taxon>
        <taxon>Pseudomonadati</taxon>
        <taxon>Bacteroidota</taxon>
        <taxon>Cytophagia</taxon>
        <taxon>Cytophagales</taxon>
        <taxon>Flectobacillaceae</taxon>
        <taxon>Aquirufa</taxon>
    </lineage>
</organism>
<dbReference type="PANTHER" id="PTHR47495">
    <property type="entry name" value="ALDEHYDE DEHYDROGENASE"/>
    <property type="match status" value="1"/>
</dbReference>
<keyword evidence="1" id="KW-0812">Transmembrane</keyword>
<feature type="domain" description="Aldehyde oxidase/xanthine dehydrogenase a/b hammerhead" evidence="2">
    <location>
        <begin position="211"/>
        <end position="306"/>
    </location>
</feature>
<dbReference type="Pfam" id="PF20256">
    <property type="entry name" value="MoCoBD_2"/>
    <property type="match status" value="2"/>
</dbReference>
<dbReference type="InterPro" id="IPR036856">
    <property type="entry name" value="Ald_Oxase/Xan_DH_a/b_sf"/>
</dbReference>
<keyword evidence="1" id="KW-1133">Transmembrane helix</keyword>
<dbReference type="OrthoDB" id="9767994at2"/>
<protein>
    <submittedName>
        <fullName evidence="3">Xanthine dehydrogenase family protein molybdopterin-binding subunit</fullName>
    </submittedName>
</protein>
<keyword evidence="4" id="KW-1185">Reference proteome</keyword>
<name>A0A4Q1BZ32_9BACT</name>
<dbReference type="InterPro" id="IPR000674">
    <property type="entry name" value="Ald_Oxase/Xan_DH_a/b"/>
</dbReference>
<reference evidence="3 4" key="1">
    <citation type="submission" date="2019-01" db="EMBL/GenBank/DDBJ databases">
        <title>Cytophagaceae bacterium strain CAR-16.</title>
        <authorList>
            <person name="Chen W.-M."/>
        </authorList>
    </citation>
    <scope>NUCLEOTIDE SEQUENCE [LARGE SCALE GENOMIC DNA]</scope>
    <source>
        <strain evidence="3 4">CAR-16</strain>
    </source>
</reference>
<dbReference type="PROSITE" id="PS51318">
    <property type="entry name" value="TAT"/>
    <property type="match status" value="1"/>
</dbReference>
<evidence type="ECO:0000313" key="4">
    <source>
        <dbReference type="Proteomes" id="UP000289455"/>
    </source>
</evidence>
<proteinExistence type="predicted"/>
<dbReference type="InterPro" id="IPR052516">
    <property type="entry name" value="N-heterocyclic_Hydroxylase"/>
</dbReference>
<dbReference type="GO" id="GO:0016491">
    <property type="term" value="F:oxidoreductase activity"/>
    <property type="evidence" value="ECO:0007669"/>
    <property type="project" value="InterPro"/>
</dbReference>
<dbReference type="InterPro" id="IPR037165">
    <property type="entry name" value="AldOxase/xan_DH_Mopterin-bd_sf"/>
</dbReference>
<dbReference type="SUPFAM" id="SSF54665">
    <property type="entry name" value="CO dehydrogenase molybdoprotein N-domain-like"/>
    <property type="match status" value="1"/>
</dbReference>
<dbReference type="SUPFAM" id="SSF56003">
    <property type="entry name" value="Molybdenum cofactor-binding domain"/>
    <property type="match status" value="2"/>
</dbReference>
<dbReference type="RefSeq" id="WP_129027134.1">
    <property type="nucleotide sequence ID" value="NZ_SDHY01000004.1"/>
</dbReference>
<sequence length="744" mass="81995">MKKTENTYSRRSFLKVSSLTGGGFMLGISWMASAKPEEKLAVMEVEPIWQELTSYIKITPENVIKIYSPNPEFGQNVMTSMPMLIAEELDVDFKSIIVEQASYNPALFNRQFTGGSQSIRSAWKLLRTAGASARQMILTAASQAWNVPVSELTTSKGQVKHASSGKTGSYGSFSTAASKLPVPKDIVLKANKGFRLLGTPQKNVEGTKIVHGKPLFGMDYTEAGMLIAMTERPPAFGMRLKSFDATAAKKMPGIVDVFTIQVYEPNQKLAMFDTRSFNEVIAVVGKTTWDVMNARKKLNVVWENAPETKEIVNNRETIVPGGLESSAKHYADMLAMDKKPGRVERKDGEPEKAFEAAKHIIERTYTAPFLAHNIMEPTNTFAHFQGNKVRFVAPIQGPDFIANTIATRLGIPKENIEINLARMGGGFGRRAYGHYMVEAALISKQANAPIKLVYSREDDVSGGIYRPTYQLTYRAAFDENKRLTAIHIKGGGIPESPLHANRFPAGALDNYLAESWSIPSNITIGAFRAPRSNFNAAAEQSFLDEISEYMGKDPIAFRLELLQRAKDKPVGKNNDYDASRYMGVLELVRDKSGWGKPENANKKRGVAAYFCHNSYAAQVIDLHVKDGQVIVDHVISAVDCGVVVNPEGAKNMAEGAAIDGIGNALFGNLTFTEGRTDQKNFDTYRMIRHHEAPKKIDVHFVANEVDPTGLGEPPFPPIFGAMANAIYQATGKRLYKQPFGNQIG</sequence>
<dbReference type="Gene3D" id="3.30.365.10">
    <property type="entry name" value="Aldehyde oxidase/xanthine dehydrogenase, molybdopterin binding domain"/>
    <property type="match status" value="4"/>
</dbReference>
<dbReference type="InterPro" id="IPR012368">
    <property type="entry name" value="OxRdtase_Mopterin-bd_su_IorB"/>
</dbReference>